<sequence>MKALLILTLVLTVTACGKKGVVMEPSSMGVVDSLTGKKDFEFQKVVNEVNCIDDMLKAELGEKETIKKVLTDSDINYCNGLRVRVKIFKISGDKIRAYGFAESSSGKSSCIKDGSDFNKALFRGYEGTLHGDGITISLGGHTYNGTKLIKSDGRKTKYVDFDIASFSGEMGFFENNKLKCWATN</sequence>
<dbReference type="PROSITE" id="PS51257">
    <property type="entry name" value="PROKAR_LIPOPROTEIN"/>
    <property type="match status" value="1"/>
</dbReference>
<proteinExistence type="predicted"/>
<dbReference type="EMBL" id="JAYGJQ010000002">
    <property type="protein sequence ID" value="MEA9358019.1"/>
    <property type="molecule type" value="Genomic_DNA"/>
</dbReference>
<protein>
    <recommendedName>
        <fullName evidence="3">Lipoprotein</fullName>
    </recommendedName>
</protein>
<evidence type="ECO:0000313" key="2">
    <source>
        <dbReference type="Proteomes" id="UP001302274"/>
    </source>
</evidence>
<dbReference type="Proteomes" id="UP001302274">
    <property type="component" value="Unassembled WGS sequence"/>
</dbReference>
<gene>
    <name evidence="1" type="ORF">SHI21_17435</name>
</gene>
<comment type="caution">
    <text evidence="1">The sequence shown here is derived from an EMBL/GenBank/DDBJ whole genome shotgun (WGS) entry which is preliminary data.</text>
</comment>
<keyword evidence="2" id="KW-1185">Reference proteome</keyword>
<reference evidence="1 2" key="1">
    <citation type="submission" date="2023-11" db="EMBL/GenBank/DDBJ databases">
        <title>A Novel Polar Bacteriovorax (B. antarcticus) Isolated from the Biocrust in Antarctica.</title>
        <authorList>
            <person name="Mun W."/>
            <person name="Choi S.Y."/>
            <person name="Mitchell R.J."/>
        </authorList>
    </citation>
    <scope>NUCLEOTIDE SEQUENCE [LARGE SCALE GENOMIC DNA]</scope>
    <source>
        <strain evidence="1 2">PP10</strain>
    </source>
</reference>
<name>A0ABU5W0D6_9BACT</name>
<evidence type="ECO:0000313" key="1">
    <source>
        <dbReference type="EMBL" id="MEA9358019.1"/>
    </source>
</evidence>
<accession>A0ABU5W0D6</accession>
<evidence type="ECO:0008006" key="3">
    <source>
        <dbReference type="Google" id="ProtNLM"/>
    </source>
</evidence>
<organism evidence="1 2">
    <name type="scientific">Bacteriovorax antarcticus</name>
    <dbReference type="NCBI Taxonomy" id="3088717"/>
    <lineage>
        <taxon>Bacteria</taxon>
        <taxon>Pseudomonadati</taxon>
        <taxon>Bdellovibrionota</taxon>
        <taxon>Bacteriovoracia</taxon>
        <taxon>Bacteriovoracales</taxon>
        <taxon>Bacteriovoracaceae</taxon>
        <taxon>Bacteriovorax</taxon>
    </lineage>
</organism>
<dbReference type="RefSeq" id="WP_323578247.1">
    <property type="nucleotide sequence ID" value="NZ_JAYGJQ010000002.1"/>
</dbReference>